<keyword evidence="3" id="KW-0677">Repeat</keyword>
<dbReference type="InterPro" id="IPR036236">
    <property type="entry name" value="Znf_C2H2_sf"/>
</dbReference>
<comment type="subcellular location">
    <subcellularLocation>
        <location evidence="1">Nucleus</location>
    </subcellularLocation>
</comment>
<feature type="domain" description="C2H2-type" evidence="8">
    <location>
        <begin position="190"/>
        <end position="222"/>
    </location>
</feature>
<keyword evidence="10" id="KW-1185">Reference proteome</keyword>
<evidence type="ECO:0000256" key="5">
    <source>
        <dbReference type="ARBA" id="ARBA00022833"/>
    </source>
</evidence>
<proteinExistence type="predicted"/>
<dbReference type="Pfam" id="PF00096">
    <property type="entry name" value="zf-C2H2"/>
    <property type="match status" value="1"/>
</dbReference>
<evidence type="ECO:0000313" key="10">
    <source>
        <dbReference type="Proteomes" id="UP000218811"/>
    </source>
</evidence>
<dbReference type="Proteomes" id="UP000218811">
    <property type="component" value="Unassembled WGS sequence"/>
</dbReference>
<keyword evidence="6" id="KW-0539">Nucleus</keyword>
<dbReference type="OrthoDB" id="6077919at2759"/>
<dbReference type="SUPFAM" id="SSF57667">
    <property type="entry name" value="beta-beta-alpha zinc fingers"/>
    <property type="match status" value="2"/>
</dbReference>
<keyword evidence="4 7" id="KW-0863">Zinc-finger</keyword>
<accession>A0A2H3J126</accession>
<evidence type="ECO:0000256" key="2">
    <source>
        <dbReference type="ARBA" id="ARBA00022723"/>
    </source>
</evidence>
<feature type="domain" description="C2H2-type" evidence="8">
    <location>
        <begin position="161"/>
        <end position="190"/>
    </location>
</feature>
<feature type="non-terminal residue" evidence="9">
    <location>
        <position position="222"/>
    </location>
</feature>
<evidence type="ECO:0000256" key="4">
    <source>
        <dbReference type="ARBA" id="ARBA00022771"/>
    </source>
</evidence>
<dbReference type="SMART" id="SM00355">
    <property type="entry name" value="ZnF_C2H2"/>
    <property type="match status" value="6"/>
</dbReference>
<evidence type="ECO:0000256" key="7">
    <source>
        <dbReference type="PROSITE-ProRule" id="PRU00042"/>
    </source>
</evidence>
<dbReference type="EMBL" id="KB467854">
    <property type="protein sequence ID" value="PCH35671.1"/>
    <property type="molecule type" value="Genomic_DNA"/>
</dbReference>
<feature type="domain" description="C2H2-type" evidence="8">
    <location>
        <begin position="51"/>
        <end position="80"/>
    </location>
</feature>
<sequence>YCNRCDLVFTSERALQMHKQRSDAHHICEICEDKDLTTQKGLIQHNRQKHWYCSECNRVFQSESNLQSHMNSALHRGRTIACMGEGCSKTFPTMEALLQHFESGTCPSGITREGLDRTLAHIDQNRIFTNPARLTRGSGNHSNGSCTVPNATVQNWNGRAYECPRCDREFRTLDALDKHMQSPTHAEKTYRCPRGCSGCGKKFRTASALMQHANNGSCNGTR</sequence>
<evidence type="ECO:0000256" key="3">
    <source>
        <dbReference type="ARBA" id="ARBA00022737"/>
    </source>
</evidence>
<keyword evidence="2" id="KW-0479">Metal-binding</keyword>
<evidence type="ECO:0000256" key="6">
    <source>
        <dbReference type="ARBA" id="ARBA00023242"/>
    </source>
</evidence>
<dbReference type="Pfam" id="PF13912">
    <property type="entry name" value="zf-C2H2_6"/>
    <property type="match status" value="1"/>
</dbReference>
<dbReference type="Gene3D" id="3.30.160.60">
    <property type="entry name" value="Classic Zinc Finger"/>
    <property type="match status" value="2"/>
</dbReference>
<dbReference type="STRING" id="742152.A0A2H3J126"/>
<dbReference type="PROSITE" id="PS00028">
    <property type="entry name" value="ZINC_FINGER_C2H2_1"/>
    <property type="match status" value="2"/>
</dbReference>
<organism evidence="9 10">
    <name type="scientific">Wolfiporia cocos (strain MD-104)</name>
    <name type="common">Brown rot fungus</name>
    <dbReference type="NCBI Taxonomy" id="742152"/>
    <lineage>
        <taxon>Eukaryota</taxon>
        <taxon>Fungi</taxon>
        <taxon>Dikarya</taxon>
        <taxon>Basidiomycota</taxon>
        <taxon>Agaricomycotina</taxon>
        <taxon>Agaricomycetes</taxon>
        <taxon>Polyporales</taxon>
        <taxon>Phaeolaceae</taxon>
        <taxon>Wolfiporia</taxon>
    </lineage>
</organism>
<keyword evidence="5" id="KW-0862">Zinc</keyword>
<gene>
    <name evidence="9" type="ORF">WOLCODRAFT_50037</name>
</gene>
<dbReference type="InterPro" id="IPR050888">
    <property type="entry name" value="ZnF_C2H2-type_TF"/>
</dbReference>
<dbReference type="Pfam" id="PF12874">
    <property type="entry name" value="zf-met"/>
    <property type="match status" value="2"/>
</dbReference>
<dbReference type="InterPro" id="IPR013087">
    <property type="entry name" value="Znf_C2H2_type"/>
</dbReference>
<dbReference type="PROSITE" id="PS50157">
    <property type="entry name" value="ZINC_FINGER_C2H2_2"/>
    <property type="match status" value="3"/>
</dbReference>
<evidence type="ECO:0000259" key="8">
    <source>
        <dbReference type="PROSITE" id="PS50157"/>
    </source>
</evidence>
<dbReference type="GO" id="GO:0005634">
    <property type="term" value="C:nucleus"/>
    <property type="evidence" value="ECO:0007669"/>
    <property type="project" value="UniProtKB-SubCell"/>
</dbReference>
<dbReference type="PANTHER" id="PTHR24406">
    <property type="entry name" value="TRANSCRIPTIONAL REPRESSOR CTCFL-RELATED"/>
    <property type="match status" value="1"/>
</dbReference>
<dbReference type="AlphaFoldDB" id="A0A2H3J126"/>
<reference evidence="9 10" key="1">
    <citation type="journal article" date="2012" name="Science">
        <title>The Paleozoic origin of enzymatic lignin decomposition reconstructed from 31 fungal genomes.</title>
        <authorList>
            <person name="Floudas D."/>
            <person name="Binder M."/>
            <person name="Riley R."/>
            <person name="Barry K."/>
            <person name="Blanchette R.A."/>
            <person name="Henrissat B."/>
            <person name="Martinez A.T."/>
            <person name="Otillar R."/>
            <person name="Spatafora J.W."/>
            <person name="Yadav J.S."/>
            <person name="Aerts A."/>
            <person name="Benoit I."/>
            <person name="Boyd A."/>
            <person name="Carlson A."/>
            <person name="Copeland A."/>
            <person name="Coutinho P.M."/>
            <person name="de Vries R.P."/>
            <person name="Ferreira P."/>
            <person name="Findley K."/>
            <person name="Foster B."/>
            <person name="Gaskell J."/>
            <person name="Glotzer D."/>
            <person name="Gorecki P."/>
            <person name="Heitman J."/>
            <person name="Hesse C."/>
            <person name="Hori C."/>
            <person name="Igarashi K."/>
            <person name="Jurgens J.A."/>
            <person name="Kallen N."/>
            <person name="Kersten P."/>
            <person name="Kohler A."/>
            <person name="Kuees U."/>
            <person name="Kumar T.K.A."/>
            <person name="Kuo A."/>
            <person name="LaButti K."/>
            <person name="Larrondo L.F."/>
            <person name="Lindquist E."/>
            <person name="Ling A."/>
            <person name="Lombard V."/>
            <person name="Lucas S."/>
            <person name="Lundell T."/>
            <person name="Martin R."/>
            <person name="McLaughlin D.J."/>
            <person name="Morgenstern I."/>
            <person name="Morin E."/>
            <person name="Murat C."/>
            <person name="Nagy L.G."/>
            <person name="Nolan M."/>
            <person name="Ohm R.A."/>
            <person name="Patyshakuliyeva A."/>
            <person name="Rokas A."/>
            <person name="Ruiz-Duenas F.J."/>
            <person name="Sabat G."/>
            <person name="Salamov A."/>
            <person name="Samejima M."/>
            <person name="Schmutz J."/>
            <person name="Slot J.C."/>
            <person name="St John F."/>
            <person name="Stenlid J."/>
            <person name="Sun H."/>
            <person name="Sun S."/>
            <person name="Syed K."/>
            <person name="Tsang A."/>
            <person name="Wiebenga A."/>
            <person name="Young D."/>
            <person name="Pisabarro A."/>
            <person name="Eastwood D.C."/>
            <person name="Martin F."/>
            <person name="Cullen D."/>
            <person name="Grigoriev I.V."/>
            <person name="Hibbett D.S."/>
        </authorList>
    </citation>
    <scope>NUCLEOTIDE SEQUENCE [LARGE SCALE GENOMIC DNA]</scope>
    <source>
        <strain evidence="9 10">MD-104</strain>
    </source>
</reference>
<evidence type="ECO:0000313" key="9">
    <source>
        <dbReference type="EMBL" id="PCH35671.1"/>
    </source>
</evidence>
<evidence type="ECO:0000256" key="1">
    <source>
        <dbReference type="ARBA" id="ARBA00004123"/>
    </source>
</evidence>
<name>A0A2H3J126_WOLCO</name>
<feature type="non-terminal residue" evidence="9">
    <location>
        <position position="1"/>
    </location>
</feature>
<dbReference type="GO" id="GO:0008270">
    <property type="term" value="F:zinc ion binding"/>
    <property type="evidence" value="ECO:0007669"/>
    <property type="project" value="UniProtKB-KW"/>
</dbReference>
<protein>
    <recommendedName>
        <fullName evidence="8">C2H2-type domain-containing protein</fullName>
    </recommendedName>
</protein>
<dbReference type="OMA" id="NQHMNAL"/>